<protein>
    <submittedName>
        <fullName evidence="7">Lipid A core-O-antigen ligase-like enyme</fullName>
    </submittedName>
</protein>
<gene>
    <name evidence="7" type="ORF">Cylst_4330</name>
</gene>
<keyword evidence="8" id="KW-1185">Reference proteome</keyword>
<dbReference type="PATRIC" id="fig|56107.3.peg.4750"/>
<feature type="transmembrane region" description="Helical" evidence="5">
    <location>
        <begin position="241"/>
        <end position="259"/>
    </location>
</feature>
<dbReference type="KEGG" id="csg:Cylst_4330"/>
<evidence type="ECO:0000259" key="6">
    <source>
        <dbReference type="Pfam" id="PF04932"/>
    </source>
</evidence>
<dbReference type="HOGENOM" id="CLU_039809_2_0_3"/>
<evidence type="ECO:0000256" key="4">
    <source>
        <dbReference type="ARBA" id="ARBA00023136"/>
    </source>
</evidence>
<dbReference type="AlphaFoldDB" id="K9X1R7"/>
<dbReference type="OrthoDB" id="4391260at2"/>
<dbReference type="InterPro" id="IPR007016">
    <property type="entry name" value="O-antigen_ligase-rel_domated"/>
</dbReference>
<organism evidence="7 8">
    <name type="scientific">Cylindrospermum stagnale PCC 7417</name>
    <dbReference type="NCBI Taxonomy" id="56107"/>
    <lineage>
        <taxon>Bacteria</taxon>
        <taxon>Bacillati</taxon>
        <taxon>Cyanobacteriota</taxon>
        <taxon>Cyanophyceae</taxon>
        <taxon>Nostocales</taxon>
        <taxon>Nostocaceae</taxon>
        <taxon>Cylindrospermum</taxon>
    </lineage>
</organism>
<accession>K9X1R7</accession>
<evidence type="ECO:0000313" key="7">
    <source>
        <dbReference type="EMBL" id="AFZ26423.1"/>
    </source>
</evidence>
<feature type="transmembrane region" description="Helical" evidence="5">
    <location>
        <begin position="361"/>
        <end position="382"/>
    </location>
</feature>
<comment type="subcellular location">
    <subcellularLocation>
        <location evidence="1">Membrane</location>
        <topology evidence="1">Multi-pass membrane protein</topology>
    </subcellularLocation>
</comment>
<feature type="transmembrane region" description="Helical" evidence="5">
    <location>
        <begin position="12"/>
        <end position="34"/>
    </location>
</feature>
<dbReference type="InterPro" id="IPR051533">
    <property type="entry name" value="WaaL-like"/>
</dbReference>
<feature type="transmembrane region" description="Helical" evidence="5">
    <location>
        <begin position="102"/>
        <end position="119"/>
    </location>
</feature>
<keyword evidence="3 5" id="KW-1133">Transmembrane helix</keyword>
<proteinExistence type="predicted"/>
<keyword evidence="7" id="KW-0436">Ligase</keyword>
<feature type="transmembrane region" description="Helical" evidence="5">
    <location>
        <begin position="79"/>
        <end position="96"/>
    </location>
</feature>
<sequence length="435" mass="48902">MNKQRLLLSEKAFTVISLIHYSGAPLVVILSGGASEGDGSAIPADFALIQLIFLLLYAITFCLLVLRWKKVIQVIPKDFFIWLLIGMAVFSFFWSYEPSLTKSRIIALVGTMMFSLYLASRYSLKEQLELLGWTFGIAVVMSFLFAFGLPTYGKMSGVHWGAWRGIYNHKNVLGKIMSPSAIVFLLLALKMENKRWIYWGGFSLSVLLIILSKASSPLLNLIILIVALFLFRILRWRSDFMITTLLGISTLSTILYTLVTANAEAIAGAFGKDLTLTGRTNFWPFVLDRIGQRPWVGYGFGAFWLGLDGPSDYIWYASSFKAPNSHNGYLDLCLELGLVGLSIYLIEFVTSLQKALAYIRLVKTSDSFFPALFLIYIVLANLTESTLIIQNNFFFVIQVSIFLSIRIPQAPEKLIFDNLQPTCSKTLSITRKPNK</sequence>
<dbReference type="PANTHER" id="PTHR37422:SF17">
    <property type="entry name" value="O-ANTIGEN LIGASE"/>
    <property type="match status" value="1"/>
</dbReference>
<dbReference type="GO" id="GO:0016874">
    <property type="term" value="F:ligase activity"/>
    <property type="evidence" value="ECO:0007669"/>
    <property type="project" value="UniProtKB-KW"/>
</dbReference>
<evidence type="ECO:0000256" key="2">
    <source>
        <dbReference type="ARBA" id="ARBA00022692"/>
    </source>
</evidence>
<name>K9X1R7_9NOST</name>
<dbReference type="RefSeq" id="WP_015209665.1">
    <property type="nucleotide sequence ID" value="NC_019757.1"/>
</dbReference>
<evidence type="ECO:0000256" key="1">
    <source>
        <dbReference type="ARBA" id="ARBA00004141"/>
    </source>
</evidence>
<dbReference type="EMBL" id="CP003642">
    <property type="protein sequence ID" value="AFZ26423.1"/>
    <property type="molecule type" value="Genomic_DNA"/>
</dbReference>
<evidence type="ECO:0000313" key="8">
    <source>
        <dbReference type="Proteomes" id="UP000010475"/>
    </source>
</evidence>
<dbReference type="Proteomes" id="UP000010475">
    <property type="component" value="Chromosome"/>
</dbReference>
<dbReference type="STRING" id="56107.Cylst_4330"/>
<feature type="domain" description="O-antigen ligase-related" evidence="6">
    <location>
        <begin position="202"/>
        <end position="345"/>
    </location>
</feature>
<reference evidence="7 8" key="1">
    <citation type="submission" date="2012-06" db="EMBL/GenBank/DDBJ databases">
        <title>Finished chromosome of genome of Cylindrospermum stagnale PCC 7417.</title>
        <authorList>
            <consortium name="US DOE Joint Genome Institute"/>
            <person name="Gugger M."/>
            <person name="Coursin T."/>
            <person name="Rippka R."/>
            <person name="Tandeau De Marsac N."/>
            <person name="Huntemann M."/>
            <person name="Wei C.-L."/>
            <person name="Han J."/>
            <person name="Detter J.C."/>
            <person name="Han C."/>
            <person name="Tapia R."/>
            <person name="Chen A."/>
            <person name="Kyrpides N."/>
            <person name="Mavromatis K."/>
            <person name="Markowitz V."/>
            <person name="Szeto E."/>
            <person name="Ivanova N."/>
            <person name="Pagani I."/>
            <person name="Pati A."/>
            <person name="Goodwin L."/>
            <person name="Nordberg H.P."/>
            <person name="Cantor M.N."/>
            <person name="Hua S.X."/>
            <person name="Woyke T."/>
            <person name="Kerfeld C.A."/>
        </authorList>
    </citation>
    <scope>NUCLEOTIDE SEQUENCE [LARGE SCALE GENOMIC DNA]</scope>
    <source>
        <strain evidence="7 8">PCC 7417</strain>
    </source>
</reference>
<feature type="transmembrane region" description="Helical" evidence="5">
    <location>
        <begin position="46"/>
        <end position="67"/>
    </location>
</feature>
<evidence type="ECO:0000256" key="5">
    <source>
        <dbReference type="SAM" id="Phobius"/>
    </source>
</evidence>
<keyword evidence="4 5" id="KW-0472">Membrane</keyword>
<feature type="transmembrane region" description="Helical" evidence="5">
    <location>
        <begin position="131"/>
        <end position="152"/>
    </location>
</feature>
<feature type="transmembrane region" description="Helical" evidence="5">
    <location>
        <begin position="329"/>
        <end position="349"/>
    </location>
</feature>
<dbReference type="Pfam" id="PF04932">
    <property type="entry name" value="Wzy_C"/>
    <property type="match status" value="1"/>
</dbReference>
<evidence type="ECO:0000256" key="3">
    <source>
        <dbReference type="ARBA" id="ARBA00022989"/>
    </source>
</evidence>
<keyword evidence="2 5" id="KW-0812">Transmembrane</keyword>
<dbReference type="GO" id="GO:0016020">
    <property type="term" value="C:membrane"/>
    <property type="evidence" value="ECO:0007669"/>
    <property type="project" value="UniProtKB-SubCell"/>
</dbReference>
<dbReference type="eggNOG" id="COG3307">
    <property type="taxonomic scope" value="Bacteria"/>
</dbReference>
<feature type="transmembrane region" description="Helical" evidence="5">
    <location>
        <begin position="196"/>
        <end position="212"/>
    </location>
</feature>
<dbReference type="PANTHER" id="PTHR37422">
    <property type="entry name" value="TEICHURONIC ACID BIOSYNTHESIS PROTEIN TUAE"/>
    <property type="match status" value="1"/>
</dbReference>
<feature type="transmembrane region" description="Helical" evidence="5">
    <location>
        <begin position="172"/>
        <end position="189"/>
    </location>
</feature>